<dbReference type="InterPro" id="IPR014729">
    <property type="entry name" value="Rossmann-like_a/b/a_fold"/>
</dbReference>
<feature type="domain" description="UspA" evidence="1">
    <location>
        <begin position="30"/>
        <end position="93"/>
    </location>
</feature>
<dbReference type="Proteomes" id="UP001189122">
    <property type="component" value="Unassembled WGS sequence"/>
</dbReference>
<dbReference type="AlphaFoldDB" id="A0A7I8IZN6"/>
<protein>
    <recommendedName>
        <fullName evidence="1">UspA domain-containing protein</fullName>
    </recommendedName>
</protein>
<dbReference type="SUPFAM" id="SSF52402">
    <property type="entry name" value="Adenine nucleotide alpha hydrolases-like"/>
    <property type="match status" value="1"/>
</dbReference>
<dbReference type="Gene3D" id="3.40.50.620">
    <property type="entry name" value="HUPs"/>
    <property type="match status" value="1"/>
</dbReference>
<dbReference type="PANTHER" id="PTHR46553:SF3">
    <property type="entry name" value="ADENINE NUCLEOTIDE ALPHA HYDROLASES-LIKE SUPERFAMILY PROTEIN"/>
    <property type="match status" value="1"/>
</dbReference>
<organism evidence="2">
    <name type="scientific">Spirodela intermedia</name>
    <name type="common">Intermediate duckweed</name>
    <dbReference type="NCBI Taxonomy" id="51605"/>
    <lineage>
        <taxon>Eukaryota</taxon>
        <taxon>Viridiplantae</taxon>
        <taxon>Streptophyta</taxon>
        <taxon>Embryophyta</taxon>
        <taxon>Tracheophyta</taxon>
        <taxon>Spermatophyta</taxon>
        <taxon>Magnoliopsida</taxon>
        <taxon>Liliopsida</taxon>
        <taxon>Araceae</taxon>
        <taxon>Lemnoideae</taxon>
        <taxon>Spirodela</taxon>
    </lineage>
</organism>
<evidence type="ECO:0000259" key="1">
    <source>
        <dbReference type="Pfam" id="PF00582"/>
    </source>
</evidence>
<dbReference type="EMBL" id="CACRZD030000007">
    <property type="protein sequence ID" value="CAA6663445.1"/>
    <property type="molecule type" value="Genomic_DNA"/>
</dbReference>
<evidence type="ECO:0000313" key="2">
    <source>
        <dbReference type="EMBL" id="CAA2623929.1"/>
    </source>
</evidence>
<reference evidence="2 3" key="1">
    <citation type="submission" date="2019-12" db="EMBL/GenBank/DDBJ databases">
        <authorList>
            <person name="Scholz U."/>
            <person name="Mascher M."/>
            <person name="Fiebig A."/>
        </authorList>
    </citation>
    <scope>NUCLEOTIDE SEQUENCE</scope>
</reference>
<dbReference type="EMBL" id="LR743594">
    <property type="protein sequence ID" value="CAA2623929.1"/>
    <property type="molecule type" value="Genomic_DNA"/>
</dbReference>
<evidence type="ECO:0000313" key="3">
    <source>
        <dbReference type="Proteomes" id="UP001189122"/>
    </source>
</evidence>
<dbReference type="PRINTS" id="PR01438">
    <property type="entry name" value="UNVRSLSTRESS"/>
</dbReference>
<keyword evidence="3" id="KW-1185">Reference proteome</keyword>
<proteinExistence type="predicted"/>
<name>A0A7I8IZN6_SPIIN</name>
<dbReference type="InterPro" id="IPR006015">
    <property type="entry name" value="Universal_stress_UspA"/>
</dbReference>
<sequence>MGSPGVADVLPFVEANLRTIAAGVAERVKQLCESRSVGDALVEMVEGDAREVLCDAVKRHQATVLVVGSHGYGSIKRAFLGSVSDHCAHQPTAP</sequence>
<accession>A0A7I8IZN6</accession>
<gene>
    <name evidence="2" type="ORF">SI7747_07009830</name>
</gene>
<dbReference type="PANTHER" id="PTHR46553">
    <property type="entry name" value="ADENINE NUCLEOTIDE ALPHA HYDROLASES-LIKE SUPERFAMILY PROTEIN"/>
    <property type="match status" value="1"/>
</dbReference>
<dbReference type="Pfam" id="PF00582">
    <property type="entry name" value="Usp"/>
    <property type="match status" value="1"/>
</dbReference>
<dbReference type="CDD" id="cd23659">
    <property type="entry name" value="USP_At3g01520-like"/>
    <property type="match status" value="1"/>
</dbReference>
<dbReference type="InterPro" id="IPR006016">
    <property type="entry name" value="UspA"/>
</dbReference>